<dbReference type="Proteomes" id="UP001610657">
    <property type="component" value="Unassembled WGS sequence"/>
</dbReference>
<accession>A0ABW7NWZ0</accession>
<evidence type="ECO:0000313" key="3">
    <source>
        <dbReference type="Proteomes" id="UP001610657"/>
    </source>
</evidence>
<feature type="non-terminal residue" evidence="2">
    <location>
        <position position="77"/>
    </location>
</feature>
<sequence>MMLVPMYFLIALWCHSSSEGMKTRIYSSTKFFIFTQASGLIMLLAILGLVLVHFNQTCVSTFAYADLLKTMLAPGTE</sequence>
<reference evidence="2 3" key="1">
    <citation type="submission" date="2023-08" db="EMBL/GenBank/DDBJ databases">
        <title>Genomic and mutational analysis of Pseudomonas syringae pv. tagetis EB037 pathogenicity on sunflower.</title>
        <authorList>
            <person name="Maul J.E."/>
        </authorList>
    </citation>
    <scope>NUCLEOTIDE SEQUENCE [LARGE SCALE GENOMIC DNA]</scope>
    <source>
        <strain evidence="2 3">EB037_T1</strain>
    </source>
</reference>
<keyword evidence="3" id="KW-1185">Reference proteome</keyword>
<keyword evidence="1" id="KW-0812">Transmembrane</keyword>
<feature type="non-terminal residue" evidence="2">
    <location>
        <position position="1"/>
    </location>
</feature>
<dbReference type="EMBL" id="JAVCQK010000791">
    <property type="protein sequence ID" value="MFH7519370.1"/>
    <property type="molecule type" value="Genomic_DNA"/>
</dbReference>
<keyword evidence="1" id="KW-1133">Transmembrane helix</keyword>
<name>A0ABW7NWZ0_9PSED</name>
<evidence type="ECO:0000256" key="1">
    <source>
        <dbReference type="SAM" id="Phobius"/>
    </source>
</evidence>
<protein>
    <submittedName>
        <fullName evidence="2">NADH-quinone oxidoreductase subunit M</fullName>
    </submittedName>
</protein>
<evidence type="ECO:0000313" key="2">
    <source>
        <dbReference type="EMBL" id="MFH7519370.1"/>
    </source>
</evidence>
<organism evidence="2 3">
    <name type="scientific">Pseudomonas syringae pv. tagetis</name>
    <dbReference type="NCBI Taxonomy" id="129140"/>
    <lineage>
        <taxon>Bacteria</taxon>
        <taxon>Pseudomonadati</taxon>
        <taxon>Pseudomonadota</taxon>
        <taxon>Gammaproteobacteria</taxon>
        <taxon>Pseudomonadales</taxon>
        <taxon>Pseudomonadaceae</taxon>
        <taxon>Pseudomonas</taxon>
    </lineage>
</organism>
<comment type="caution">
    <text evidence="2">The sequence shown here is derived from an EMBL/GenBank/DDBJ whole genome shotgun (WGS) entry which is preliminary data.</text>
</comment>
<keyword evidence="1" id="KW-0472">Membrane</keyword>
<gene>
    <name evidence="2" type="ORF">RA271_30320</name>
</gene>
<proteinExistence type="predicted"/>
<feature type="transmembrane region" description="Helical" evidence="1">
    <location>
        <begin position="32"/>
        <end position="52"/>
    </location>
</feature>